<evidence type="ECO:0000313" key="4">
    <source>
        <dbReference type="EMBL" id="STX50465.1"/>
    </source>
</evidence>
<organism evidence="4 5">
    <name type="scientific">Legionella busanensis</name>
    <dbReference type="NCBI Taxonomy" id="190655"/>
    <lineage>
        <taxon>Bacteria</taxon>
        <taxon>Pseudomonadati</taxon>
        <taxon>Pseudomonadota</taxon>
        <taxon>Gammaproteobacteria</taxon>
        <taxon>Legionellales</taxon>
        <taxon>Legionellaceae</taxon>
        <taxon>Legionella</taxon>
    </lineage>
</organism>
<proteinExistence type="predicted"/>
<dbReference type="NCBIfam" id="NF033550">
    <property type="entry name" value="transpos_ISL3"/>
    <property type="match status" value="1"/>
</dbReference>
<gene>
    <name evidence="4" type="ORF">NCTC13316_00546</name>
</gene>
<dbReference type="InterPro" id="IPR032877">
    <property type="entry name" value="Transposase_HTH"/>
</dbReference>
<evidence type="ECO:0000313" key="5">
    <source>
        <dbReference type="Proteomes" id="UP000254794"/>
    </source>
</evidence>
<dbReference type="Pfam" id="PF13542">
    <property type="entry name" value="HTH_Tnp_ISL3"/>
    <property type="match status" value="1"/>
</dbReference>
<dbReference type="InterPro" id="IPR029261">
    <property type="entry name" value="Transposase_Znf"/>
</dbReference>
<evidence type="ECO:0000259" key="1">
    <source>
        <dbReference type="Pfam" id="PF01610"/>
    </source>
</evidence>
<dbReference type="PANTHER" id="PTHR33498:SF1">
    <property type="entry name" value="TRANSPOSASE FOR INSERTION SEQUENCE ELEMENT IS1557"/>
    <property type="match status" value="1"/>
</dbReference>
<dbReference type="InterPro" id="IPR047951">
    <property type="entry name" value="Transpos_ISL3"/>
</dbReference>
<reference evidence="4 5" key="1">
    <citation type="submission" date="2018-06" db="EMBL/GenBank/DDBJ databases">
        <authorList>
            <consortium name="Pathogen Informatics"/>
            <person name="Doyle S."/>
        </authorList>
    </citation>
    <scope>NUCLEOTIDE SEQUENCE [LARGE SCALE GENOMIC DNA]</scope>
    <source>
        <strain evidence="4 5">NCTC13316</strain>
    </source>
</reference>
<dbReference type="OrthoDB" id="5289059at2"/>
<dbReference type="Pfam" id="PF14690">
    <property type="entry name" value="Zn_ribbon_ISL3"/>
    <property type="match status" value="1"/>
</dbReference>
<keyword evidence="5" id="KW-1185">Reference proteome</keyword>
<accession>A0A378JH03</accession>
<dbReference type="EMBL" id="UGOD01000001">
    <property type="protein sequence ID" value="STX50465.1"/>
    <property type="molecule type" value="Genomic_DNA"/>
</dbReference>
<dbReference type="RefSeq" id="WP_115330181.1">
    <property type="nucleotide sequence ID" value="NZ_CAAAHP010000004.1"/>
</dbReference>
<dbReference type="InterPro" id="IPR002560">
    <property type="entry name" value="Transposase_DDE"/>
</dbReference>
<evidence type="ECO:0000259" key="2">
    <source>
        <dbReference type="Pfam" id="PF13542"/>
    </source>
</evidence>
<feature type="domain" description="Transposase IS204/IS1001/IS1096/IS1165 helix-turn-helix" evidence="2">
    <location>
        <begin position="84"/>
        <end position="135"/>
    </location>
</feature>
<sequence>MPKFNVILNLPGFTVQKVSGYQPLLLDIRYMRLARCGHCASKSVRKKAAYERLVHHELIGHRRSILRFRAYKLYCNDCGRYSNQQFPGINKHQRSTWRLQAAVFHEHTRGVSQKELANHYKKGKATIERWYHKHYQEQHQERSNQACPRILGIDEHFFNRKQGFATTLCDLRHHKIFDIAKGRKASELHVYLNALQQKERVRVVCMDLSTTYRAIVKTYFPNALIVADRFHVIRLIQHQCMMTYRELTNNLKYNRGLLNLLRTRPHKLPAAALAKRDCFLNDNPVIEAVYQFQQQLHDILMHKMLDKHRCRELIPIFLDMIKQLKSSPFKALKALGKTLFAWKEESARMWRFTKSNGITEGFHRKMKLIQRRAYGFRNFENYRTRVKVLCG</sequence>
<dbReference type="Pfam" id="PF01610">
    <property type="entry name" value="DDE_Tnp_ISL3"/>
    <property type="match status" value="1"/>
</dbReference>
<evidence type="ECO:0000259" key="3">
    <source>
        <dbReference type="Pfam" id="PF14690"/>
    </source>
</evidence>
<dbReference type="PANTHER" id="PTHR33498">
    <property type="entry name" value="TRANSPOSASE FOR INSERTION SEQUENCE ELEMENT IS1557"/>
    <property type="match status" value="1"/>
</dbReference>
<name>A0A378JH03_9GAMM</name>
<protein>
    <submittedName>
        <fullName evidence="4">Transposase-like protein</fullName>
    </submittedName>
</protein>
<dbReference type="Proteomes" id="UP000254794">
    <property type="component" value="Unassembled WGS sequence"/>
</dbReference>
<feature type="domain" description="Transposase IS204/IS1001/IS1096/IS1165 DDE" evidence="1">
    <location>
        <begin position="151"/>
        <end position="386"/>
    </location>
</feature>
<feature type="domain" description="Transposase IS204/IS1001/IS1096/IS1165 zinc-finger" evidence="3">
    <location>
        <begin position="34"/>
        <end position="78"/>
    </location>
</feature>
<dbReference type="AlphaFoldDB" id="A0A378JH03"/>